<dbReference type="EMBL" id="JALNTZ010000009">
    <property type="protein sequence ID" value="KAJ3641554.1"/>
    <property type="molecule type" value="Genomic_DNA"/>
</dbReference>
<evidence type="ECO:0000256" key="4">
    <source>
        <dbReference type="ARBA" id="ARBA00022692"/>
    </source>
</evidence>
<dbReference type="Proteomes" id="UP001168821">
    <property type="component" value="Unassembled WGS sequence"/>
</dbReference>
<keyword evidence="7 10" id="KW-0472">Membrane</keyword>
<keyword evidence="9 10" id="KW-0807">Transducer</keyword>
<keyword evidence="8 10" id="KW-0675">Receptor</keyword>
<dbReference type="GO" id="GO:0007165">
    <property type="term" value="P:signal transduction"/>
    <property type="evidence" value="ECO:0007669"/>
    <property type="project" value="UniProtKB-KW"/>
</dbReference>
<comment type="subcellular location">
    <subcellularLocation>
        <location evidence="1 10">Cell membrane</location>
        <topology evidence="1 10">Multi-pass membrane protein</topology>
    </subcellularLocation>
</comment>
<evidence type="ECO:0000256" key="5">
    <source>
        <dbReference type="ARBA" id="ARBA00022725"/>
    </source>
</evidence>
<feature type="transmembrane region" description="Helical" evidence="10">
    <location>
        <begin position="37"/>
        <end position="59"/>
    </location>
</feature>
<proteinExistence type="inferred from homology"/>
<evidence type="ECO:0000256" key="1">
    <source>
        <dbReference type="ARBA" id="ARBA00004651"/>
    </source>
</evidence>
<dbReference type="Pfam" id="PF02949">
    <property type="entry name" value="7tm_6"/>
    <property type="match status" value="1"/>
</dbReference>
<dbReference type="PANTHER" id="PTHR21137">
    <property type="entry name" value="ODORANT RECEPTOR"/>
    <property type="match status" value="1"/>
</dbReference>
<keyword evidence="2" id="KW-1003">Cell membrane</keyword>
<evidence type="ECO:0000313" key="12">
    <source>
        <dbReference type="Proteomes" id="UP001168821"/>
    </source>
</evidence>
<sequence>MANAIRESFDLIIVTLRFVGLYPSDKNQPCVSVLKKIWMYVLYFSQVVLLLLVLANVIFKQYSDVMLFNQMVMFLSQGTATCLKVLPFLRNTHRMKKCIEYFGNSRFTPRSKEEREIMTECVGICRRNVRLYFVALLFTVTVWNFYPLVQKSGRLSVDMWLPCDLTQPLVYYLMYFYSAGVCYYMGLVSEMMEPLIGGLAYHATCQLKILKLNLRNLTLKFDNVCEEIERCVIHHDDILRFIKEFENCFSFCIFCQLGASIFDFCLCCIGMITAGTSLYTYVYLTCYLVVFFQVLFYCHYGTLLFEENESLINDMYMSFWYKCDLKVQTSFLIIMERSKKPVILTAGKIINLTYNTFTSILKTSYSLIAVVNNF</sequence>
<dbReference type="AlphaFoldDB" id="A0AA38HQ62"/>
<gene>
    <name evidence="11" type="ORF">Zmor_028057</name>
</gene>
<organism evidence="11 12">
    <name type="scientific">Zophobas morio</name>
    <dbReference type="NCBI Taxonomy" id="2755281"/>
    <lineage>
        <taxon>Eukaryota</taxon>
        <taxon>Metazoa</taxon>
        <taxon>Ecdysozoa</taxon>
        <taxon>Arthropoda</taxon>
        <taxon>Hexapoda</taxon>
        <taxon>Insecta</taxon>
        <taxon>Pterygota</taxon>
        <taxon>Neoptera</taxon>
        <taxon>Endopterygota</taxon>
        <taxon>Coleoptera</taxon>
        <taxon>Polyphaga</taxon>
        <taxon>Cucujiformia</taxon>
        <taxon>Tenebrionidae</taxon>
        <taxon>Zophobas</taxon>
    </lineage>
</organism>
<comment type="caution">
    <text evidence="11">The sequence shown here is derived from an EMBL/GenBank/DDBJ whole genome shotgun (WGS) entry which is preliminary data.</text>
</comment>
<keyword evidence="12" id="KW-1185">Reference proteome</keyword>
<evidence type="ECO:0000256" key="3">
    <source>
        <dbReference type="ARBA" id="ARBA00022606"/>
    </source>
</evidence>
<feature type="transmembrane region" description="Helical" evidence="10">
    <location>
        <begin position="278"/>
        <end position="298"/>
    </location>
</feature>
<protein>
    <recommendedName>
        <fullName evidence="10">Odorant receptor</fullName>
    </recommendedName>
</protein>
<feature type="transmembrane region" description="Helical" evidence="10">
    <location>
        <begin position="248"/>
        <end position="272"/>
    </location>
</feature>
<reference evidence="11" key="1">
    <citation type="journal article" date="2023" name="G3 (Bethesda)">
        <title>Whole genome assemblies of Zophobas morio and Tenebrio molitor.</title>
        <authorList>
            <person name="Kaur S."/>
            <person name="Stinson S.A."/>
            <person name="diCenzo G.C."/>
        </authorList>
    </citation>
    <scope>NUCLEOTIDE SEQUENCE</scope>
    <source>
        <strain evidence="11">QUZm001</strain>
    </source>
</reference>
<accession>A0AA38HQ62</accession>
<feature type="transmembrane region" description="Helical" evidence="10">
    <location>
        <begin position="169"/>
        <end position="187"/>
    </location>
</feature>
<keyword evidence="4 10" id="KW-0812">Transmembrane</keyword>
<evidence type="ECO:0000256" key="10">
    <source>
        <dbReference type="RuleBase" id="RU351113"/>
    </source>
</evidence>
<keyword evidence="6 10" id="KW-1133">Transmembrane helix</keyword>
<evidence type="ECO:0000256" key="6">
    <source>
        <dbReference type="ARBA" id="ARBA00022989"/>
    </source>
</evidence>
<feature type="transmembrane region" description="Helical" evidence="10">
    <location>
        <begin position="131"/>
        <end position="149"/>
    </location>
</feature>
<evidence type="ECO:0000256" key="7">
    <source>
        <dbReference type="ARBA" id="ARBA00023136"/>
    </source>
</evidence>
<comment type="similarity">
    <text evidence="10">Belongs to the insect chemoreceptor superfamily. Heteromeric odorant receptor channel (TC 1.A.69) family.</text>
</comment>
<dbReference type="GO" id="GO:0004984">
    <property type="term" value="F:olfactory receptor activity"/>
    <property type="evidence" value="ECO:0007669"/>
    <property type="project" value="InterPro"/>
</dbReference>
<dbReference type="InterPro" id="IPR004117">
    <property type="entry name" value="7tm6_olfct_rcpt"/>
</dbReference>
<dbReference type="GO" id="GO:0005549">
    <property type="term" value="F:odorant binding"/>
    <property type="evidence" value="ECO:0007669"/>
    <property type="project" value="InterPro"/>
</dbReference>
<evidence type="ECO:0000313" key="11">
    <source>
        <dbReference type="EMBL" id="KAJ3641554.1"/>
    </source>
</evidence>
<evidence type="ECO:0000256" key="2">
    <source>
        <dbReference type="ARBA" id="ARBA00022475"/>
    </source>
</evidence>
<evidence type="ECO:0000256" key="9">
    <source>
        <dbReference type="ARBA" id="ARBA00023224"/>
    </source>
</evidence>
<dbReference type="GO" id="GO:0005886">
    <property type="term" value="C:plasma membrane"/>
    <property type="evidence" value="ECO:0007669"/>
    <property type="project" value="UniProtKB-SubCell"/>
</dbReference>
<evidence type="ECO:0000256" key="8">
    <source>
        <dbReference type="ARBA" id="ARBA00023170"/>
    </source>
</evidence>
<comment type="caution">
    <text evidence="10">Lacks conserved residue(s) required for the propagation of feature annotation.</text>
</comment>
<keyword evidence="5 10" id="KW-0552">Olfaction</keyword>
<keyword evidence="3 10" id="KW-0716">Sensory transduction</keyword>
<name>A0AA38HQ62_9CUCU</name>
<dbReference type="PANTHER" id="PTHR21137:SF35">
    <property type="entry name" value="ODORANT RECEPTOR 19A-RELATED"/>
    <property type="match status" value="1"/>
</dbReference>